<feature type="region of interest" description="Disordered" evidence="6">
    <location>
        <begin position="530"/>
        <end position="602"/>
    </location>
</feature>
<sequence length="720" mass="77870">MQVGWNEVCAKYGYLRHQKVSLSHPLAHEESGSSRVHIRHQAPPLADCASSPSKPVARSRLAVFPVAALICLSSSSEASIMPPSWGSLELDVATASNTNTTTADSIATPTTGAIARPASGPHRRLNHEGEAMDDPAVTEHLFKRGMSDGAIAGTVVGVVVAVAILLLCLYPFIINRLKRRRHNGRVHLDTEAGRPPRPGSPPGADLGSHRRLSSSESLKRDGDIPRGDASATRGKDSGWPSRDGPPAHLGGDATSGEVTTDPDATTSDRSLGVGAGEYDLQMPPFAYPYGIEYMPESEVQDDKTGVLKGTSADYYSPSIPSEAFGMVTTPTDLDIDTSQARPSGSRSSSLRYNVRHMFRRKSGRENTIDSYNTTSTTGAVTALQQIVTNEDPTESPTEVTPEMVFPEPGKPPSPTNVPASQSPLLARVAEIPIKHSGPPAHPAPGTVNPMDIMPASTESEVWHRTEQQLLASSYQSSVAISPLGQELDAGYTQTVTSPSPTNPTRPEDEQATDLAVAADEAHLGINDHDILMPDRDAHDHLSPSAMPDSNRHPSYPSDQSTPYPEHSSTNPSSHNTPSTQVDSPSSASMNSSDYRHSVSPQPVLPSLKPGVFRCAEPGCNQVFDQPHKLKHHQRYHSKDHKCQYPNCGKGFGTKTHLQRHINDRHEKKKKFHCSVPGCEFSRAGGRAFPRKDNWKRHMTKIHNMDQAQLPEPIEVDQDAS</sequence>
<dbReference type="InterPro" id="IPR050329">
    <property type="entry name" value="GLI_C2H2-zinc-finger"/>
</dbReference>
<evidence type="ECO:0000313" key="11">
    <source>
        <dbReference type="Proteomes" id="UP000245956"/>
    </source>
</evidence>
<dbReference type="Proteomes" id="UP001287286">
    <property type="component" value="Unassembled WGS sequence"/>
</dbReference>
<feature type="compositionally biased region" description="Basic and acidic residues" evidence="6">
    <location>
        <begin position="217"/>
        <end position="226"/>
    </location>
</feature>
<dbReference type="PROSITE" id="PS50157">
    <property type="entry name" value="ZINC_FINGER_C2H2_2"/>
    <property type="match status" value="2"/>
</dbReference>
<proteinExistence type="predicted"/>
<feature type="domain" description="C2H2-type" evidence="8">
    <location>
        <begin position="612"/>
        <end position="641"/>
    </location>
</feature>
<evidence type="ECO:0000313" key="10">
    <source>
        <dbReference type="EMBL" id="PWI71064.1"/>
    </source>
</evidence>
<evidence type="ECO:0000256" key="4">
    <source>
        <dbReference type="ARBA" id="ARBA00022833"/>
    </source>
</evidence>
<dbReference type="PANTHER" id="PTHR19818:SF139">
    <property type="entry name" value="PAIR-RULE PROTEIN ODD-PAIRED"/>
    <property type="match status" value="1"/>
</dbReference>
<feature type="region of interest" description="Disordered" evidence="6">
    <location>
        <begin position="26"/>
        <end position="51"/>
    </location>
</feature>
<dbReference type="PROSITE" id="PS00028">
    <property type="entry name" value="ZINC_FINGER_C2H2_1"/>
    <property type="match status" value="2"/>
</dbReference>
<dbReference type="GO" id="GO:0008270">
    <property type="term" value="F:zinc ion binding"/>
    <property type="evidence" value="ECO:0007669"/>
    <property type="project" value="UniProtKB-KW"/>
</dbReference>
<feature type="compositionally biased region" description="Polar residues" evidence="6">
    <location>
        <begin position="491"/>
        <end position="504"/>
    </location>
</feature>
<dbReference type="GO" id="GO:0005634">
    <property type="term" value="C:nucleus"/>
    <property type="evidence" value="ECO:0007669"/>
    <property type="project" value="UniProtKB-ARBA"/>
</dbReference>
<keyword evidence="2" id="KW-0677">Repeat</keyword>
<evidence type="ECO:0000256" key="2">
    <source>
        <dbReference type="ARBA" id="ARBA00022737"/>
    </source>
</evidence>
<keyword evidence="4" id="KW-0862">Zinc</keyword>
<keyword evidence="7" id="KW-0472">Membrane</keyword>
<feature type="region of interest" description="Disordered" evidence="6">
    <location>
        <begin position="491"/>
        <end position="511"/>
    </location>
</feature>
<evidence type="ECO:0000256" key="1">
    <source>
        <dbReference type="ARBA" id="ARBA00022723"/>
    </source>
</evidence>
<dbReference type="Gene3D" id="3.30.160.60">
    <property type="entry name" value="Classic Zinc Finger"/>
    <property type="match status" value="2"/>
</dbReference>
<dbReference type="EMBL" id="JAWRVI010000025">
    <property type="protein sequence ID" value="KAK4088415.1"/>
    <property type="molecule type" value="Genomic_DNA"/>
</dbReference>
<dbReference type="GO" id="GO:0000981">
    <property type="term" value="F:DNA-binding transcription factor activity, RNA polymerase II-specific"/>
    <property type="evidence" value="ECO:0007669"/>
    <property type="project" value="TreeGrafter"/>
</dbReference>
<dbReference type="InterPro" id="IPR013087">
    <property type="entry name" value="Znf_C2H2_type"/>
</dbReference>
<dbReference type="Pfam" id="PF00096">
    <property type="entry name" value="zf-C2H2"/>
    <property type="match status" value="2"/>
</dbReference>
<organism evidence="10 11">
    <name type="scientific">Purpureocillium lilacinum</name>
    <name type="common">Paecilomyces lilacinus</name>
    <dbReference type="NCBI Taxonomy" id="33203"/>
    <lineage>
        <taxon>Eukaryota</taxon>
        <taxon>Fungi</taxon>
        <taxon>Dikarya</taxon>
        <taxon>Ascomycota</taxon>
        <taxon>Pezizomycotina</taxon>
        <taxon>Sordariomycetes</taxon>
        <taxon>Hypocreomycetidae</taxon>
        <taxon>Hypocreales</taxon>
        <taxon>Ophiocordycipitaceae</taxon>
        <taxon>Purpureocillium</taxon>
    </lineage>
</organism>
<evidence type="ECO:0000256" key="3">
    <source>
        <dbReference type="ARBA" id="ARBA00022771"/>
    </source>
</evidence>
<feature type="compositionally biased region" description="Low complexity" evidence="6">
    <location>
        <begin position="566"/>
        <end position="592"/>
    </location>
</feature>
<dbReference type="GO" id="GO:0045944">
    <property type="term" value="P:positive regulation of transcription by RNA polymerase II"/>
    <property type="evidence" value="ECO:0007669"/>
    <property type="project" value="UniProtKB-ARBA"/>
</dbReference>
<dbReference type="EMBL" id="LCWV01000008">
    <property type="protein sequence ID" value="PWI71064.1"/>
    <property type="molecule type" value="Genomic_DNA"/>
</dbReference>
<reference evidence="9 12" key="4">
    <citation type="journal article" date="2024" name="Microbiol. Resour. Announc.">
        <title>Genome annotations for the ascomycete fungi Trichoderma harzianum, Trichoderma aggressivum, and Purpureocillium lilacinum.</title>
        <authorList>
            <person name="Beijen E.P.W."/>
            <person name="Ohm R.A."/>
        </authorList>
    </citation>
    <scope>NUCLEOTIDE SEQUENCE [LARGE SCALE GENOMIC DNA]</scope>
    <source>
        <strain evidence="9 12">CBS 150709</strain>
    </source>
</reference>
<dbReference type="AlphaFoldDB" id="A0A2U3E969"/>
<dbReference type="Proteomes" id="UP000245956">
    <property type="component" value="Unassembled WGS sequence"/>
</dbReference>
<feature type="domain" description="C2H2-type" evidence="8">
    <location>
        <begin position="640"/>
        <end position="670"/>
    </location>
</feature>
<keyword evidence="12" id="KW-1185">Reference proteome</keyword>
<evidence type="ECO:0000256" key="6">
    <source>
        <dbReference type="SAM" id="MobiDB-lite"/>
    </source>
</evidence>
<dbReference type="GO" id="GO:0000978">
    <property type="term" value="F:RNA polymerase II cis-regulatory region sequence-specific DNA binding"/>
    <property type="evidence" value="ECO:0007669"/>
    <property type="project" value="TreeGrafter"/>
</dbReference>
<feature type="region of interest" description="Disordered" evidence="6">
    <location>
        <begin position="186"/>
        <end position="278"/>
    </location>
</feature>
<keyword evidence="7" id="KW-0812">Transmembrane</keyword>
<protein>
    <submittedName>
        <fullName evidence="9">Transcriptional regulator family: C2H2 zinc finger</fullName>
    </submittedName>
    <submittedName>
        <fullName evidence="10">Zinc finger transcription factor ace1</fullName>
    </submittedName>
</protein>
<accession>A0A2U3E969</accession>
<keyword evidence="1" id="KW-0479">Metal-binding</keyword>
<reference evidence="10 11" key="2">
    <citation type="journal article" date="2016" name="Front. Microbiol.">
        <title>Genome and transcriptome sequences reveal the specific parasitism of the nematophagous Purpureocillium lilacinum 36-1.</title>
        <authorList>
            <person name="Xie J."/>
            <person name="Li S."/>
            <person name="Mo C."/>
            <person name="Xiao X."/>
            <person name="Peng D."/>
            <person name="Wang G."/>
            <person name="Xiao Y."/>
        </authorList>
    </citation>
    <scope>NUCLEOTIDE SEQUENCE [LARGE SCALE GENOMIC DNA]</scope>
    <source>
        <strain evidence="10 11">36-1</strain>
    </source>
</reference>
<evidence type="ECO:0000256" key="7">
    <source>
        <dbReference type="SAM" id="Phobius"/>
    </source>
</evidence>
<name>A0A2U3E969_PURLI</name>
<evidence type="ECO:0000259" key="8">
    <source>
        <dbReference type="PROSITE" id="PS50157"/>
    </source>
</evidence>
<reference evidence="10" key="1">
    <citation type="submission" date="2015-05" db="EMBL/GenBank/DDBJ databases">
        <authorList>
            <person name="Wang D.B."/>
            <person name="Wang M."/>
        </authorList>
    </citation>
    <scope>NUCLEOTIDE SEQUENCE</scope>
    <source>
        <strain evidence="10">36-1</strain>
    </source>
</reference>
<keyword evidence="3 5" id="KW-0863">Zinc-finger</keyword>
<evidence type="ECO:0000256" key="5">
    <source>
        <dbReference type="PROSITE-ProRule" id="PRU00042"/>
    </source>
</evidence>
<dbReference type="PANTHER" id="PTHR19818">
    <property type="entry name" value="ZINC FINGER PROTEIN ZIC AND GLI"/>
    <property type="match status" value="1"/>
</dbReference>
<dbReference type="SUPFAM" id="SSF57667">
    <property type="entry name" value="beta-beta-alpha zinc fingers"/>
    <property type="match status" value="1"/>
</dbReference>
<evidence type="ECO:0000313" key="12">
    <source>
        <dbReference type="Proteomes" id="UP001287286"/>
    </source>
</evidence>
<feature type="transmembrane region" description="Helical" evidence="7">
    <location>
        <begin position="150"/>
        <end position="173"/>
    </location>
</feature>
<comment type="caution">
    <text evidence="10">The sequence shown here is derived from an EMBL/GenBank/DDBJ whole genome shotgun (WGS) entry which is preliminary data.</text>
</comment>
<gene>
    <name evidence="10" type="ORF">PCL_12432</name>
    <name evidence="9" type="ORF">Purlil1_7294</name>
</gene>
<keyword evidence="7" id="KW-1133">Transmembrane helix</keyword>
<evidence type="ECO:0000313" key="9">
    <source>
        <dbReference type="EMBL" id="KAK4088415.1"/>
    </source>
</evidence>
<feature type="compositionally biased region" description="Basic and acidic residues" evidence="6">
    <location>
        <begin position="530"/>
        <end position="541"/>
    </location>
</feature>
<feature type="compositionally biased region" description="Polar residues" evidence="6">
    <location>
        <begin position="256"/>
        <end position="269"/>
    </location>
</feature>
<reference evidence="9" key="3">
    <citation type="submission" date="2023-11" db="EMBL/GenBank/DDBJ databases">
        <authorList>
            <person name="Beijen E."/>
            <person name="Ohm R.A."/>
        </authorList>
    </citation>
    <scope>NUCLEOTIDE SEQUENCE</scope>
    <source>
        <strain evidence="9">CBS 150709</strain>
    </source>
</reference>
<dbReference type="InterPro" id="IPR036236">
    <property type="entry name" value="Znf_C2H2_sf"/>
</dbReference>
<dbReference type="SMART" id="SM00355">
    <property type="entry name" value="ZnF_C2H2"/>
    <property type="match status" value="3"/>
</dbReference>